<sequence>MFGKKRLKPASNLDLTQAIAPAPLKTAAARRFMEFCQQDFPTHDKADGFDPKVYVDAVKLVIDRLEATRHME</sequence>
<accession>A0A1Y1QQN9</accession>
<evidence type="ECO:0000313" key="2">
    <source>
        <dbReference type="Proteomes" id="UP000192491"/>
    </source>
</evidence>
<reference evidence="1 2" key="1">
    <citation type="submission" date="2017-01" db="EMBL/GenBank/DDBJ databases">
        <title>Novel large sulfur bacteria in the metagenomes of groundwater-fed chemosynthetic microbial mats in the Lake Huron basin.</title>
        <authorList>
            <person name="Sharrar A.M."/>
            <person name="Flood B.E."/>
            <person name="Bailey J.V."/>
            <person name="Jones D.S."/>
            <person name="Biddanda B."/>
            <person name="Ruberg S.A."/>
            <person name="Marcus D.N."/>
            <person name="Dick G.J."/>
        </authorList>
    </citation>
    <scope>NUCLEOTIDE SEQUENCE [LARGE SCALE GENOMIC DNA]</scope>
    <source>
        <strain evidence="1">A8</strain>
    </source>
</reference>
<dbReference type="EMBL" id="MTEJ01000085">
    <property type="protein sequence ID" value="OQX11552.1"/>
    <property type="molecule type" value="Genomic_DNA"/>
</dbReference>
<dbReference type="AlphaFoldDB" id="A0A1Y1QQN9"/>
<evidence type="ECO:0000313" key="1">
    <source>
        <dbReference type="EMBL" id="OQX11552.1"/>
    </source>
</evidence>
<name>A0A1Y1QQN9_9GAMM</name>
<proteinExistence type="predicted"/>
<protein>
    <submittedName>
        <fullName evidence="1">Uncharacterized protein</fullName>
    </submittedName>
</protein>
<dbReference type="Proteomes" id="UP000192491">
    <property type="component" value="Unassembled WGS sequence"/>
</dbReference>
<organism evidence="1 2">
    <name type="scientific">Thiothrix lacustris</name>
    <dbReference type="NCBI Taxonomy" id="525917"/>
    <lineage>
        <taxon>Bacteria</taxon>
        <taxon>Pseudomonadati</taxon>
        <taxon>Pseudomonadota</taxon>
        <taxon>Gammaproteobacteria</taxon>
        <taxon>Thiotrichales</taxon>
        <taxon>Thiotrichaceae</taxon>
        <taxon>Thiothrix</taxon>
    </lineage>
</organism>
<gene>
    <name evidence="1" type="ORF">BWK73_17415</name>
</gene>
<comment type="caution">
    <text evidence="1">The sequence shown here is derived from an EMBL/GenBank/DDBJ whole genome shotgun (WGS) entry which is preliminary data.</text>
</comment>